<reference evidence="1 2" key="1">
    <citation type="submission" date="2015-09" db="EMBL/GenBank/DDBJ databases">
        <title>Trachymyrmex cornetzi WGS genome.</title>
        <authorList>
            <person name="Nygaard S."/>
            <person name="Hu H."/>
            <person name="Boomsma J."/>
            <person name="Zhang G."/>
        </authorList>
    </citation>
    <scope>NUCLEOTIDE SEQUENCE [LARGE SCALE GENOMIC DNA]</scope>
    <source>
        <strain evidence="1">Tcor2-1</strain>
        <tissue evidence="1">Whole body</tissue>
    </source>
</reference>
<accession>A0A151IUV7</accession>
<dbReference type="PANTHER" id="PTHR31511">
    <property type="entry name" value="PROTEIN CBG23764"/>
    <property type="match status" value="1"/>
</dbReference>
<name>A0A151IUV7_9HYME</name>
<protein>
    <recommendedName>
        <fullName evidence="3">DNA-directed DNA polymerase</fullName>
    </recommendedName>
</protein>
<dbReference type="Gene3D" id="3.90.1600.10">
    <property type="entry name" value="Palm domain of DNA polymerase"/>
    <property type="match status" value="1"/>
</dbReference>
<dbReference type="Proteomes" id="UP000078492">
    <property type="component" value="Unassembled WGS sequence"/>
</dbReference>
<gene>
    <name evidence="1" type="ORF">ALC57_16561</name>
</gene>
<sequence>MENHERVERELLEQCGQVATLVECFAWLQRCDECIERLEELCRAKRPRLAVGHRQSMVARIARLAEDAREIMLERVRDAIERHGSVKVNTALNGEFATKDKRAIKSINTKNIEIYRCTDIRECTSDKLELHAMDCRKINDCAIRLPSEVDKWLEFDNHRNKERIPFVTHAKNDFEKNLYKLMNNAVFGKTMENVRNHFNKPIYVGMCILDISKVCLYEFHYDYMLPLFHDKCKIMYTDTDSLIYRVECENIYETIKRDIARFDTSDYPADKAYGMSLVNKKLPGLVKDENNGMIRTEFVGLRAKMYEVRVDGKNDTKKAKDVKSNVVARTITFDDYTRCLNQEMEMTRCQSCIRSKLHEVYTISESKIALSPYDDKRYVIPDSTETLPWGHWRIPL</sequence>
<dbReference type="AlphaFoldDB" id="A0A151IUV7"/>
<dbReference type="EMBL" id="KQ980936">
    <property type="protein sequence ID" value="KYN11288.1"/>
    <property type="molecule type" value="Genomic_DNA"/>
</dbReference>
<dbReference type="SUPFAM" id="SSF56672">
    <property type="entry name" value="DNA/RNA polymerases"/>
    <property type="match status" value="1"/>
</dbReference>
<proteinExistence type="predicted"/>
<keyword evidence="2" id="KW-1185">Reference proteome</keyword>
<organism evidence="1 2">
    <name type="scientific">Trachymyrmex cornetzi</name>
    <dbReference type="NCBI Taxonomy" id="471704"/>
    <lineage>
        <taxon>Eukaryota</taxon>
        <taxon>Metazoa</taxon>
        <taxon>Ecdysozoa</taxon>
        <taxon>Arthropoda</taxon>
        <taxon>Hexapoda</taxon>
        <taxon>Insecta</taxon>
        <taxon>Pterygota</taxon>
        <taxon>Neoptera</taxon>
        <taxon>Endopterygota</taxon>
        <taxon>Hymenoptera</taxon>
        <taxon>Apocrita</taxon>
        <taxon>Aculeata</taxon>
        <taxon>Formicoidea</taxon>
        <taxon>Formicidae</taxon>
        <taxon>Myrmicinae</taxon>
        <taxon>Trachymyrmex</taxon>
    </lineage>
</organism>
<dbReference type="InterPro" id="IPR043502">
    <property type="entry name" value="DNA/RNA_pol_sf"/>
</dbReference>
<evidence type="ECO:0000313" key="1">
    <source>
        <dbReference type="EMBL" id="KYN11288.1"/>
    </source>
</evidence>
<dbReference type="InterPro" id="IPR023211">
    <property type="entry name" value="DNA_pol_palm_dom_sf"/>
</dbReference>
<evidence type="ECO:0008006" key="3">
    <source>
        <dbReference type="Google" id="ProtNLM"/>
    </source>
</evidence>
<dbReference type="PANTHER" id="PTHR31511:SF12">
    <property type="entry name" value="RHO TERMINATION FACTOR N-TERMINAL DOMAIN-CONTAINING PROTEIN"/>
    <property type="match status" value="1"/>
</dbReference>
<dbReference type="GO" id="GO:0071897">
    <property type="term" value="P:DNA biosynthetic process"/>
    <property type="evidence" value="ECO:0007669"/>
    <property type="project" value="UniProtKB-ARBA"/>
</dbReference>
<dbReference type="STRING" id="471704.A0A151IUV7"/>
<evidence type="ECO:0000313" key="2">
    <source>
        <dbReference type="Proteomes" id="UP000078492"/>
    </source>
</evidence>